<dbReference type="InterPro" id="IPR015797">
    <property type="entry name" value="NUDIX_hydrolase-like_dom_sf"/>
</dbReference>
<dbReference type="PROSITE" id="PS51462">
    <property type="entry name" value="NUDIX"/>
    <property type="match status" value="1"/>
</dbReference>
<dbReference type="PROSITE" id="PS00893">
    <property type="entry name" value="NUDIX_BOX"/>
    <property type="match status" value="1"/>
</dbReference>
<evidence type="ECO:0000256" key="7">
    <source>
        <dbReference type="ARBA" id="ARBA00022801"/>
    </source>
</evidence>
<comment type="cofactor">
    <cofactor evidence="1">
        <name>Mg(2+)</name>
        <dbReference type="ChEBI" id="CHEBI:18420"/>
    </cofactor>
</comment>
<keyword evidence="19" id="KW-1185">Reference proteome</keyword>
<comment type="catalytic activity">
    <reaction evidence="11">
        <text>8-oxo-GTP + H2O = 8-oxo-GMP + diphosphate + H(+)</text>
        <dbReference type="Rhea" id="RHEA:67616"/>
        <dbReference type="ChEBI" id="CHEBI:15377"/>
        <dbReference type="ChEBI" id="CHEBI:15378"/>
        <dbReference type="ChEBI" id="CHEBI:33019"/>
        <dbReference type="ChEBI" id="CHEBI:143553"/>
        <dbReference type="ChEBI" id="CHEBI:145694"/>
    </reaction>
</comment>
<evidence type="ECO:0000256" key="9">
    <source>
        <dbReference type="ARBA" id="ARBA00023204"/>
    </source>
</evidence>
<dbReference type="GO" id="GO:0008413">
    <property type="term" value="F:8-oxo-7,8-dihydroguanosine triphosphate pyrophosphatase activity"/>
    <property type="evidence" value="ECO:0007669"/>
    <property type="project" value="TreeGrafter"/>
</dbReference>
<evidence type="ECO:0000313" key="19">
    <source>
        <dbReference type="Proteomes" id="UP000182517"/>
    </source>
</evidence>
<keyword evidence="7" id="KW-0378">Hydrolase</keyword>
<keyword evidence="5" id="KW-0479">Metal-binding</keyword>
<dbReference type="EMBL" id="CP015519">
    <property type="protein sequence ID" value="APG28634.1"/>
    <property type="molecule type" value="Genomic_DNA"/>
</dbReference>
<dbReference type="STRING" id="1842532.A7E78_12730"/>
<dbReference type="Pfam" id="PF14815">
    <property type="entry name" value="NUDIX_4"/>
    <property type="match status" value="1"/>
</dbReference>
<evidence type="ECO:0000256" key="1">
    <source>
        <dbReference type="ARBA" id="ARBA00001946"/>
    </source>
</evidence>
<evidence type="ECO:0000256" key="13">
    <source>
        <dbReference type="ARBA" id="ARBA00040794"/>
    </source>
</evidence>
<evidence type="ECO:0000259" key="17">
    <source>
        <dbReference type="PROSITE" id="PS51462"/>
    </source>
</evidence>
<evidence type="ECO:0000256" key="12">
    <source>
        <dbReference type="ARBA" id="ARBA00038905"/>
    </source>
</evidence>
<sequence length="128" mass="14886">MPPLIVTAALLRKDSKILITKRPADKQQGGFWEFPGGKLQNNETPQQALKRELREELDLEIEVGAIFEVVYHRYDWGPVLILVYECLPLSEAIRNLEVDEHRWLTVEQLPEYDLLPADRPIIDKLLQQ</sequence>
<keyword evidence="9" id="KW-0234">DNA repair</keyword>
<evidence type="ECO:0000256" key="3">
    <source>
        <dbReference type="ARBA" id="ARBA00022457"/>
    </source>
</evidence>
<dbReference type="GO" id="GO:0035539">
    <property type="term" value="F:8-oxo-7,8-dihydrodeoxyguanosine triphosphate pyrophosphatase activity"/>
    <property type="evidence" value="ECO:0007669"/>
    <property type="project" value="UniProtKB-EC"/>
</dbReference>
<dbReference type="KEGG" id="pef:A7E78_12730"/>
<evidence type="ECO:0000313" key="18">
    <source>
        <dbReference type="EMBL" id="APG28634.1"/>
    </source>
</evidence>
<dbReference type="RefSeq" id="WP_072284660.1">
    <property type="nucleotide sequence ID" value="NZ_CP015519.1"/>
</dbReference>
<evidence type="ECO:0000256" key="15">
    <source>
        <dbReference type="ARBA" id="ARBA00041979"/>
    </source>
</evidence>
<keyword evidence="3" id="KW-0515">Mutator protein</keyword>
<dbReference type="GO" id="GO:0044715">
    <property type="term" value="F:8-oxo-dGDP phosphatase activity"/>
    <property type="evidence" value="ECO:0007669"/>
    <property type="project" value="TreeGrafter"/>
</dbReference>
<dbReference type="EC" id="3.6.1.55" evidence="12"/>
<evidence type="ECO:0000256" key="5">
    <source>
        <dbReference type="ARBA" id="ARBA00022723"/>
    </source>
</evidence>
<dbReference type="InterPro" id="IPR020476">
    <property type="entry name" value="Nudix_hydrolase"/>
</dbReference>
<dbReference type="OrthoDB" id="9810648at2"/>
<evidence type="ECO:0000256" key="2">
    <source>
        <dbReference type="ARBA" id="ARBA00005582"/>
    </source>
</evidence>
<dbReference type="InterPro" id="IPR000086">
    <property type="entry name" value="NUDIX_hydrolase_dom"/>
</dbReference>
<dbReference type="PRINTS" id="PR00502">
    <property type="entry name" value="NUDIXFAMILY"/>
</dbReference>
<dbReference type="GO" id="GO:0006260">
    <property type="term" value="P:DNA replication"/>
    <property type="evidence" value="ECO:0007669"/>
    <property type="project" value="UniProtKB-KW"/>
</dbReference>
<keyword evidence="6" id="KW-0227">DNA damage</keyword>
<dbReference type="PANTHER" id="PTHR47707">
    <property type="entry name" value="8-OXO-DGTP DIPHOSPHATASE"/>
    <property type="match status" value="1"/>
</dbReference>
<evidence type="ECO:0000256" key="6">
    <source>
        <dbReference type="ARBA" id="ARBA00022763"/>
    </source>
</evidence>
<dbReference type="GO" id="GO:0006281">
    <property type="term" value="P:DNA repair"/>
    <property type="evidence" value="ECO:0007669"/>
    <property type="project" value="UniProtKB-KW"/>
</dbReference>
<dbReference type="Proteomes" id="UP000182517">
    <property type="component" value="Chromosome"/>
</dbReference>
<gene>
    <name evidence="18" type="ORF">A7E78_12730</name>
</gene>
<keyword evidence="4" id="KW-0235">DNA replication</keyword>
<comment type="catalytic activity">
    <reaction evidence="10">
        <text>8-oxo-dGTP + H2O = 8-oxo-dGMP + diphosphate + H(+)</text>
        <dbReference type="Rhea" id="RHEA:31575"/>
        <dbReference type="ChEBI" id="CHEBI:15377"/>
        <dbReference type="ChEBI" id="CHEBI:15378"/>
        <dbReference type="ChEBI" id="CHEBI:33019"/>
        <dbReference type="ChEBI" id="CHEBI:63224"/>
        <dbReference type="ChEBI" id="CHEBI:77896"/>
        <dbReference type="EC" id="3.6.1.55"/>
    </reaction>
</comment>
<name>A0A1L3GRR8_9BACT</name>
<organism evidence="18 19">
    <name type="scientific">Syntrophotalea acetylenivorans</name>
    <dbReference type="NCBI Taxonomy" id="1842532"/>
    <lineage>
        <taxon>Bacteria</taxon>
        <taxon>Pseudomonadati</taxon>
        <taxon>Thermodesulfobacteriota</taxon>
        <taxon>Desulfuromonadia</taxon>
        <taxon>Desulfuromonadales</taxon>
        <taxon>Syntrophotaleaceae</taxon>
        <taxon>Syntrophotalea</taxon>
    </lineage>
</organism>
<evidence type="ECO:0000256" key="14">
    <source>
        <dbReference type="ARBA" id="ARBA00041592"/>
    </source>
</evidence>
<evidence type="ECO:0000256" key="8">
    <source>
        <dbReference type="ARBA" id="ARBA00022842"/>
    </source>
</evidence>
<evidence type="ECO:0000256" key="16">
    <source>
        <dbReference type="ARBA" id="ARBA00042798"/>
    </source>
</evidence>
<dbReference type="CDD" id="cd03425">
    <property type="entry name" value="NUDIX_MutT_NudA_like"/>
    <property type="match status" value="1"/>
</dbReference>
<comment type="similarity">
    <text evidence="2">Belongs to the Nudix hydrolase family.</text>
</comment>
<dbReference type="GO" id="GO:0044716">
    <property type="term" value="F:8-oxo-GDP phosphatase activity"/>
    <property type="evidence" value="ECO:0007669"/>
    <property type="project" value="TreeGrafter"/>
</dbReference>
<dbReference type="InterPro" id="IPR029119">
    <property type="entry name" value="MutY_C"/>
</dbReference>
<evidence type="ECO:0000256" key="10">
    <source>
        <dbReference type="ARBA" id="ARBA00035861"/>
    </source>
</evidence>
<dbReference type="InterPro" id="IPR020084">
    <property type="entry name" value="NUDIX_hydrolase_CS"/>
</dbReference>
<accession>A0A1L3GRR8</accession>
<reference evidence="18 19" key="1">
    <citation type="journal article" date="2017" name="Genome Announc.">
        <title>Complete Genome Sequences of Two Acetylene-Fermenting Pelobacter acetylenicus Strains.</title>
        <authorList>
            <person name="Sutton J.M."/>
            <person name="Baesman S.M."/>
            <person name="Fierst J.L."/>
            <person name="Poret-Peterson A.T."/>
            <person name="Oremland R.S."/>
            <person name="Dunlap D.S."/>
            <person name="Akob D.M."/>
        </authorList>
    </citation>
    <scope>NUCLEOTIDE SEQUENCE [LARGE SCALE GENOMIC DNA]</scope>
    <source>
        <strain evidence="18 19">SFB93</strain>
    </source>
</reference>
<evidence type="ECO:0000256" key="4">
    <source>
        <dbReference type="ARBA" id="ARBA00022705"/>
    </source>
</evidence>
<keyword evidence="8" id="KW-0460">Magnesium</keyword>
<dbReference type="Gene3D" id="3.90.79.10">
    <property type="entry name" value="Nucleoside Triphosphate Pyrophosphohydrolase"/>
    <property type="match status" value="1"/>
</dbReference>
<feature type="domain" description="Nudix hydrolase" evidence="17">
    <location>
        <begin position="1"/>
        <end position="127"/>
    </location>
</feature>
<dbReference type="AlphaFoldDB" id="A0A1L3GRR8"/>
<dbReference type="GO" id="GO:0046872">
    <property type="term" value="F:metal ion binding"/>
    <property type="evidence" value="ECO:0007669"/>
    <property type="project" value="UniProtKB-KW"/>
</dbReference>
<protein>
    <recommendedName>
        <fullName evidence="13">8-oxo-dGTP diphosphatase</fullName>
        <ecNumber evidence="12">3.6.1.55</ecNumber>
    </recommendedName>
    <alternativeName>
        <fullName evidence="16">7,8-dihydro-8-oxoguanine-triphosphatase</fullName>
    </alternativeName>
    <alternativeName>
        <fullName evidence="15">Mutator protein MutT</fullName>
    </alternativeName>
    <alternativeName>
        <fullName evidence="14">dGTP pyrophosphohydrolase</fullName>
    </alternativeName>
</protein>
<dbReference type="InterPro" id="IPR047127">
    <property type="entry name" value="MutT-like"/>
</dbReference>
<evidence type="ECO:0000256" key="11">
    <source>
        <dbReference type="ARBA" id="ARBA00036904"/>
    </source>
</evidence>
<dbReference type="SUPFAM" id="SSF55811">
    <property type="entry name" value="Nudix"/>
    <property type="match status" value="1"/>
</dbReference>
<proteinExistence type="inferred from homology"/>
<dbReference type="PANTHER" id="PTHR47707:SF1">
    <property type="entry name" value="NUDIX HYDROLASE FAMILY PROTEIN"/>
    <property type="match status" value="1"/>
</dbReference>